<dbReference type="Proteomes" id="UP000076532">
    <property type="component" value="Unassembled WGS sequence"/>
</dbReference>
<sequence length="54" mass="6015">MNIHHFLGGAMSRLPPSNLRLRPRLPPARHSFWPPSDINDGSLVDAIVTIRCPS</sequence>
<organism evidence="2 3">
    <name type="scientific">Athelia psychrophila</name>
    <dbReference type="NCBI Taxonomy" id="1759441"/>
    <lineage>
        <taxon>Eukaryota</taxon>
        <taxon>Fungi</taxon>
        <taxon>Dikarya</taxon>
        <taxon>Basidiomycota</taxon>
        <taxon>Agaricomycotina</taxon>
        <taxon>Agaricomycetes</taxon>
        <taxon>Agaricomycetidae</taxon>
        <taxon>Atheliales</taxon>
        <taxon>Atheliaceae</taxon>
        <taxon>Athelia</taxon>
    </lineage>
</organism>
<proteinExistence type="predicted"/>
<evidence type="ECO:0000313" key="3">
    <source>
        <dbReference type="Proteomes" id="UP000076532"/>
    </source>
</evidence>
<evidence type="ECO:0000313" key="2">
    <source>
        <dbReference type="EMBL" id="KZP12869.1"/>
    </source>
</evidence>
<dbReference type="EMBL" id="KV418007">
    <property type="protein sequence ID" value="KZP03762.1"/>
    <property type="molecule type" value="Genomic_DNA"/>
</dbReference>
<gene>
    <name evidence="2" type="ORF">FIBSPDRAFT_148975</name>
    <name evidence="1" type="ORF">FIBSPDRAFT_454844</name>
</gene>
<accession>A0A166BQ41</accession>
<dbReference type="EMBL" id="KV417641">
    <property type="protein sequence ID" value="KZP12869.1"/>
    <property type="molecule type" value="Genomic_DNA"/>
</dbReference>
<dbReference type="AlphaFoldDB" id="A0A166BQ41"/>
<name>A0A166BQ41_9AGAM</name>
<protein>
    <submittedName>
        <fullName evidence="2">Uncharacterized protein</fullName>
    </submittedName>
</protein>
<reference evidence="2 3" key="1">
    <citation type="journal article" date="2016" name="Mol. Biol. Evol.">
        <title>Comparative Genomics of Early-Diverging Mushroom-Forming Fungi Provides Insights into the Origins of Lignocellulose Decay Capabilities.</title>
        <authorList>
            <person name="Nagy L.G."/>
            <person name="Riley R."/>
            <person name="Tritt A."/>
            <person name="Adam C."/>
            <person name="Daum C."/>
            <person name="Floudas D."/>
            <person name="Sun H."/>
            <person name="Yadav J.S."/>
            <person name="Pangilinan J."/>
            <person name="Larsson K.H."/>
            <person name="Matsuura K."/>
            <person name="Barry K."/>
            <person name="Labutti K."/>
            <person name="Kuo R."/>
            <person name="Ohm R.A."/>
            <person name="Bhattacharya S.S."/>
            <person name="Shirouzu T."/>
            <person name="Yoshinaga Y."/>
            <person name="Martin F.M."/>
            <person name="Grigoriev I.V."/>
            <person name="Hibbett D.S."/>
        </authorList>
    </citation>
    <scope>NUCLEOTIDE SEQUENCE [LARGE SCALE GENOMIC DNA]</scope>
    <source>
        <strain evidence="2 3">CBS 109695</strain>
    </source>
</reference>
<evidence type="ECO:0000313" key="1">
    <source>
        <dbReference type="EMBL" id="KZP03762.1"/>
    </source>
</evidence>
<keyword evidence="3" id="KW-1185">Reference proteome</keyword>